<keyword evidence="4" id="KW-0410">Iron transport</keyword>
<dbReference type="InterPro" id="IPR006311">
    <property type="entry name" value="TAT_signal"/>
</dbReference>
<dbReference type="PROSITE" id="PS51318">
    <property type="entry name" value="TAT"/>
    <property type="match status" value="1"/>
</dbReference>
<evidence type="ECO:0000256" key="5">
    <source>
        <dbReference type="ARBA" id="ARBA00022729"/>
    </source>
</evidence>
<dbReference type="PROSITE" id="PS50983">
    <property type="entry name" value="FE_B12_PBP"/>
    <property type="match status" value="1"/>
</dbReference>
<comment type="caution">
    <text evidence="8">The sequence shown here is derived from an EMBL/GenBank/DDBJ whole genome shotgun (WGS) entry which is preliminary data.</text>
</comment>
<accession>A0A1X0WKP3</accession>
<evidence type="ECO:0000256" key="3">
    <source>
        <dbReference type="ARBA" id="ARBA00022448"/>
    </source>
</evidence>
<comment type="similarity">
    <text evidence="2">Belongs to the bacterial solute-binding protein 8 family.</text>
</comment>
<name>A0A1X0WKP3_9GAMM</name>
<dbReference type="STRING" id="1646377.BS640_02160"/>
<dbReference type="AlphaFoldDB" id="A0A1X0WKP3"/>
<evidence type="ECO:0000256" key="1">
    <source>
        <dbReference type="ARBA" id="ARBA00004196"/>
    </source>
</evidence>
<keyword evidence="9" id="KW-1185">Reference proteome</keyword>
<comment type="subcellular location">
    <subcellularLocation>
        <location evidence="1">Cell envelope</location>
    </subcellularLocation>
</comment>
<gene>
    <name evidence="8" type="ORF">BS640_02160</name>
</gene>
<feature type="signal peptide" evidence="6">
    <location>
        <begin position="1"/>
        <end position="29"/>
    </location>
</feature>
<reference evidence="8 9" key="1">
    <citation type="journal article" date="2017" name="Int. J. Syst. Evol. Microbiol.">
        <title>Rouxiella badensis sp. nov. and Rouxiella silvae sp. nov. isolated from peat bog soil in Germany and emendation of the genus description.</title>
        <authorList>
            <person name="Le Fleche-Mateos A."/>
            <person name="Kugler J.H."/>
            <person name="Hansen S.H."/>
            <person name="Syldatk C."/>
            <person name="Hausmann R."/>
            <person name="Lomprez F."/>
            <person name="Vandenbogaert M."/>
            <person name="Manuguerra J.C."/>
            <person name="Grimont P.A."/>
        </authorList>
    </citation>
    <scope>NUCLEOTIDE SEQUENCE [LARGE SCALE GENOMIC DNA]</scope>
    <source>
        <strain evidence="8 9">DSM 100043</strain>
    </source>
</reference>
<keyword evidence="4" id="KW-0408">Iron</keyword>
<dbReference type="Gene3D" id="3.40.50.1980">
    <property type="entry name" value="Nitrogenase molybdenum iron protein domain"/>
    <property type="match status" value="2"/>
</dbReference>
<organism evidence="8 9">
    <name type="scientific">Rouxiella badensis</name>
    <dbReference type="NCBI Taxonomy" id="1646377"/>
    <lineage>
        <taxon>Bacteria</taxon>
        <taxon>Pseudomonadati</taxon>
        <taxon>Pseudomonadota</taxon>
        <taxon>Gammaproteobacteria</taxon>
        <taxon>Enterobacterales</taxon>
        <taxon>Yersiniaceae</taxon>
        <taxon>Rouxiella</taxon>
    </lineage>
</organism>
<dbReference type="CDD" id="cd01146">
    <property type="entry name" value="FhuD"/>
    <property type="match status" value="1"/>
</dbReference>
<dbReference type="GO" id="GO:1901678">
    <property type="term" value="P:iron coordination entity transport"/>
    <property type="evidence" value="ECO:0007669"/>
    <property type="project" value="UniProtKB-ARBA"/>
</dbReference>
<dbReference type="Proteomes" id="UP000192536">
    <property type="component" value="Unassembled WGS sequence"/>
</dbReference>
<dbReference type="Pfam" id="PF01497">
    <property type="entry name" value="Peripla_BP_2"/>
    <property type="match status" value="1"/>
</dbReference>
<proteinExistence type="inferred from homology"/>
<evidence type="ECO:0000256" key="6">
    <source>
        <dbReference type="SAM" id="SignalP"/>
    </source>
</evidence>
<evidence type="ECO:0000259" key="7">
    <source>
        <dbReference type="PROSITE" id="PS50983"/>
    </source>
</evidence>
<keyword evidence="5 6" id="KW-0732">Signal</keyword>
<protein>
    <submittedName>
        <fullName evidence="8">Iron-hydroxamate transporter substrate-binding subunit</fullName>
    </submittedName>
</protein>
<dbReference type="NCBIfam" id="NF007864">
    <property type="entry name" value="PRK10576.1"/>
    <property type="match status" value="1"/>
</dbReference>
<dbReference type="InterPro" id="IPR051313">
    <property type="entry name" value="Bact_iron-sidero_bind"/>
</dbReference>
<keyword evidence="3" id="KW-0813">Transport</keyword>
<dbReference type="InterPro" id="IPR002491">
    <property type="entry name" value="ABC_transptr_periplasmic_BD"/>
</dbReference>
<dbReference type="RefSeq" id="WP_084911746.1">
    <property type="nucleotide sequence ID" value="NZ_MRWE01000002.1"/>
</dbReference>
<dbReference type="EMBL" id="MRWE01000002">
    <property type="protein sequence ID" value="ORJ27291.1"/>
    <property type="molecule type" value="Genomic_DNA"/>
</dbReference>
<keyword evidence="4" id="KW-0406">Ion transport</keyword>
<evidence type="ECO:0000313" key="9">
    <source>
        <dbReference type="Proteomes" id="UP000192536"/>
    </source>
</evidence>
<dbReference type="GO" id="GO:0030288">
    <property type="term" value="C:outer membrane-bounded periplasmic space"/>
    <property type="evidence" value="ECO:0007669"/>
    <property type="project" value="TreeGrafter"/>
</dbReference>
<dbReference type="PANTHER" id="PTHR30532">
    <property type="entry name" value="IRON III DICITRATE-BINDING PERIPLASMIC PROTEIN"/>
    <property type="match status" value="1"/>
</dbReference>
<feature type="chain" id="PRO_5010856492" evidence="6">
    <location>
        <begin position="30"/>
        <end position="303"/>
    </location>
</feature>
<dbReference type="PANTHER" id="PTHR30532:SF1">
    <property type="entry name" value="IRON(3+)-HYDROXAMATE-BINDING PROTEIN FHUD"/>
    <property type="match status" value="1"/>
</dbReference>
<evidence type="ECO:0000256" key="2">
    <source>
        <dbReference type="ARBA" id="ARBA00008814"/>
    </source>
</evidence>
<dbReference type="SUPFAM" id="SSF53807">
    <property type="entry name" value="Helical backbone' metal receptor"/>
    <property type="match status" value="1"/>
</dbReference>
<dbReference type="PRINTS" id="PR01715">
    <property type="entry name" value="FERRIBNDNGPP"/>
</dbReference>
<evidence type="ECO:0000256" key="4">
    <source>
        <dbReference type="ARBA" id="ARBA00022496"/>
    </source>
</evidence>
<sequence length="303" mass="33331">MIDFNNLSRRRLLQAMALAPLMFAFPALSASPNSSKGHTDLDRIIALEWLPVELLIALGVMPMGVADIHNYGLWVKEPQLAPSVIEIGQRTAPNMELMQQMNPSLLVISQGYGPKASQLELIGPVLSVTANDGSGHPLQQAIHSLNKLADFLGLQDRAERHLAQYQQVLTQTRESLKSAAERPVLLFSFLDKRHVLIFGEGSLLQEVMSDVGLTNAWNGERNYWGSVTVGIERLASINNARALCFDHGSEGILAEVAKTPLWQSLPFVRQNQLSVVPAVWFYGATLCAMRFCHILSATLGKPV</sequence>
<evidence type="ECO:0000313" key="8">
    <source>
        <dbReference type="EMBL" id="ORJ27291.1"/>
    </source>
</evidence>
<feature type="domain" description="Fe/B12 periplasmic-binding" evidence="7">
    <location>
        <begin position="43"/>
        <end position="303"/>
    </location>
</feature>